<feature type="compositionally biased region" description="Acidic residues" evidence="1">
    <location>
        <begin position="16"/>
        <end position="38"/>
    </location>
</feature>
<protein>
    <recommendedName>
        <fullName evidence="8">Cellulose-binding domain protein</fullName>
    </recommendedName>
</protein>
<feature type="domain" description="DUF1592" evidence="4">
    <location>
        <begin position="208"/>
        <end position="334"/>
    </location>
</feature>
<evidence type="ECO:0000259" key="2">
    <source>
        <dbReference type="Pfam" id="PF07626"/>
    </source>
</evidence>
<comment type="caution">
    <text evidence="6">The sequence shown here is derived from an EMBL/GenBank/DDBJ whole genome shotgun (WGS) entry which is preliminary data.</text>
</comment>
<feature type="domain" description="DUF1595" evidence="5">
    <location>
        <begin position="132"/>
        <end position="194"/>
    </location>
</feature>
<proteinExistence type="predicted"/>
<gene>
    <name evidence="6" type="ORF">ENSA5_69900</name>
</gene>
<feature type="domain" description="DUF1587" evidence="2">
    <location>
        <begin position="47"/>
        <end position="112"/>
    </location>
</feature>
<evidence type="ECO:0000256" key="1">
    <source>
        <dbReference type="SAM" id="MobiDB-lite"/>
    </source>
</evidence>
<dbReference type="Proteomes" id="UP000237968">
    <property type="component" value="Unassembled WGS sequence"/>
</dbReference>
<dbReference type="InterPro" id="IPR013036">
    <property type="entry name" value="DUF1587"/>
</dbReference>
<dbReference type="InterPro" id="IPR013042">
    <property type="entry name" value="DUF1592"/>
</dbReference>
<dbReference type="Pfam" id="PF07631">
    <property type="entry name" value="PSD4"/>
    <property type="match status" value="1"/>
</dbReference>
<dbReference type="EMBL" id="PVNK01000311">
    <property type="protein sequence ID" value="PRP89884.1"/>
    <property type="molecule type" value="Genomic_DNA"/>
</dbReference>
<accession>A0A2S9XAJ9</accession>
<dbReference type="InterPro" id="IPR013039">
    <property type="entry name" value="DUF1588"/>
</dbReference>
<evidence type="ECO:0000259" key="3">
    <source>
        <dbReference type="Pfam" id="PF07627"/>
    </source>
</evidence>
<evidence type="ECO:0000313" key="7">
    <source>
        <dbReference type="Proteomes" id="UP000237968"/>
    </source>
</evidence>
<reference evidence="6 7" key="1">
    <citation type="submission" date="2018-03" db="EMBL/GenBank/DDBJ databases">
        <title>Draft Genome Sequences of the Obligatory Marine Myxobacteria Enhygromyxa salina SWB005.</title>
        <authorList>
            <person name="Poehlein A."/>
            <person name="Moghaddam J.A."/>
            <person name="Harms H."/>
            <person name="Alanjari M."/>
            <person name="Koenig G.M."/>
            <person name="Daniel R."/>
            <person name="Schaeberle T.F."/>
        </authorList>
    </citation>
    <scope>NUCLEOTIDE SEQUENCE [LARGE SCALE GENOMIC DNA]</scope>
    <source>
        <strain evidence="6 7">SWB005</strain>
    </source>
</reference>
<dbReference type="AlphaFoldDB" id="A0A2S9XAJ9"/>
<evidence type="ECO:0000259" key="4">
    <source>
        <dbReference type="Pfam" id="PF07631"/>
    </source>
</evidence>
<sequence>MLVTAPGCKSNGSSADGDDTGTDGDGTDTGEDGGDEDAYIPPPGGMRRLLDYQYLNTIEYMFGPEAAAVANPPVDPSLHGYTSIGAAQISPALDLVELYEASALAIADAAIANISTLAGIVPCVQSSPDQACYTTVAETLGHLAWRRPPTADEVAAIVEIALEAEAWGAGDFYAGLKYEIVRILLSPDFIYVVETGVQDDGEPGVYWLTGSEVVTRLSLLLIGRTPSLTLLESAEAGNYDSPDAVETLARAMLDDTRAPEAVSEFFGEYLALDDISAKDTEAFPLYSVALVDSMVEETELLLRDVIWTQNSDFRDFIEADYTFIDSKLAELYGVPPPENDWDMVMLPAEQARAGFISHASVLARNSHGAGNSTTRRGLYIQQRLLCFAIPPPPPEVNPQLPEIPDDTPMTLRELMETLHLEVDSCADCHRHMEPLGFTLENYDALGAWRTQEQNGLPIDAVAEYGDYGVLENAADLAANVAMDPRLGECIVNNIIRFGRGSLENPSNESEQLADLYGAFESSNYRFQELLVAFVTSELFLQVGEPK</sequence>
<dbReference type="Pfam" id="PF07626">
    <property type="entry name" value="PSD3"/>
    <property type="match status" value="1"/>
</dbReference>
<dbReference type="InterPro" id="IPR013043">
    <property type="entry name" value="DUF1595"/>
</dbReference>
<dbReference type="Pfam" id="PF07627">
    <property type="entry name" value="PSCyt3"/>
    <property type="match status" value="1"/>
</dbReference>
<feature type="domain" description="DUF1588" evidence="3">
    <location>
        <begin position="352"/>
        <end position="452"/>
    </location>
</feature>
<feature type="region of interest" description="Disordered" evidence="1">
    <location>
        <begin position="1"/>
        <end position="45"/>
    </location>
</feature>
<dbReference type="Pfam" id="PF07637">
    <property type="entry name" value="PSD5"/>
    <property type="match status" value="1"/>
</dbReference>
<name>A0A2S9XAJ9_9BACT</name>
<evidence type="ECO:0008006" key="8">
    <source>
        <dbReference type="Google" id="ProtNLM"/>
    </source>
</evidence>
<evidence type="ECO:0000313" key="6">
    <source>
        <dbReference type="EMBL" id="PRP89884.1"/>
    </source>
</evidence>
<organism evidence="6 7">
    <name type="scientific">Enhygromyxa salina</name>
    <dbReference type="NCBI Taxonomy" id="215803"/>
    <lineage>
        <taxon>Bacteria</taxon>
        <taxon>Pseudomonadati</taxon>
        <taxon>Myxococcota</taxon>
        <taxon>Polyangia</taxon>
        <taxon>Nannocystales</taxon>
        <taxon>Nannocystaceae</taxon>
        <taxon>Enhygromyxa</taxon>
    </lineage>
</organism>
<evidence type="ECO:0000259" key="5">
    <source>
        <dbReference type="Pfam" id="PF07637"/>
    </source>
</evidence>
<keyword evidence="7" id="KW-1185">Reference proteome</keyword>